<accession>A0A3E0WVX1</accession>
<keyword evidence="4 7" id="KW-0808">Transferase</keyword>
<dbReference type="InterPro" id="IPR015422">
    <property type="entry name" value="PyrdxlP-dep_Trfase_small"/>
</dbReference>
<evidence type="ECO:0000256" key="6">
    <source>
        <dbReference type="RuleBase" id="RU003560"/>
    </source>
</evidence>
<dbReference type="Gene3D" id="3.40.640.10">
    <property type="entry name" value="Type I PLP-dependent aspartate aminotransferase-like (Major domain)"/>
    <property type="match status" value="1"/>
</dbReference>
<comment type="pathway">
    <text evidence="7">Amine and polyamine biosynthesis; ectoine biosynthesis; L-ectoine from L-aspartate 4-semialdehyde: step 1/3.</text>
</comment>
<dbReference type="InterPro" id="IPR049704">
    <property type="entry name" value="Aminotrans_3_PPA_site"/>
</dbReference>
<dbReference type="PIRSF" id="PIRSF000521">
    <property type="entry name" value="Transaminase_4ab_Lys_Orn"/>
    <property type="match status" value="1"/>
</dbReference>
<keyword evidence="5 6" id="KW-0663">Pyridoxal phosphate</keyword>
<dbReference type="InterPro" id="IPR005814">
    <property type="entry name" value="Aminotrans_3"/>
</dbReference>
<dbReference type="Pfam" id="PF00202">
    <property type="entry name" value="Aminotran_3"/>
    <property type="match status" value="1"/>
</dbReference>
<dbReference type="NCBIfam" id="NF006733">
    <property type="entry name" value="PRK09264.1"/>
    <property type="match status" value="1"/>
</dbReference>
<dbReference type="NCBIfam" id="TIGR02407">
    <property type="entry name" value="ectoine_ectB"/>
    <property type="match status" value="1"/>
</dbReference>
<dbReference type="PANTHER" id="PTHR43552">
    <property type="entry name" value="DIAMINOBUTYRATE--2-OXOGLUTARATE AMINOTRANSFERASE"/>
    <property type="match status" value="1"/>
</dbReference>
<dbReference type="AlphaFoldDB" id="A0A3E0WVX1"/>
<dbReference type="NCBIfam" id="TIGR00709">
    <property type="entry name" value="dat"/>
    <property type="match status" value="1"/>
</dbReference>
<evidence type="ECO:0000256" key="3">
    <source>
        <dbReference type="ARBA" id="ARBA00022576"/>
    </source>
</evidence>
<dbReference type="EC" id="2.6.1.76" evidence="7"/>
<dbReference type="UniPathway" id="UPA00067">
    <property type="reaction ID" value="UER00121"/>
</dbReference>
<dbReference type="GO" id="GO:0047307">
    <property type="term" value="F:diaminobutyrate-pyruvate transaminase activity"/>
    <property type="evidence" value="ECO:0007669"/>
    <property type="project" value="InterPro"/>
</dbReference>
<dbReference type="GO" id="GO:0045303">
    <property type="term" value="F:diaminobutyrate-2-oxoglutarate transaminase activity"/>
    <property type="evidence" value="ECO:0007669"/>
    <property type="project" value="UniProtKB-EC"/>
</dbReference>
<dbReference type="GO" id="GO:0030170">
    <property type="term" value="F:pyridoxal phosphate binding"/>
    <property type="evidence" value="ECO:0007669"/>
    <property type="project" value="InterPro"/>
</dbReference>
<organism evidence="8 9">
    <name type="scientific">Alkalilimnicola ehrlichii</name>
    <dbReference type="NCBI Taxonomy" id="351052"/>
    <lineage>
        <taxon>Bacteria</taxon>
        <taxon>Pseudomonadati</taxon>
        <taxon>Pseudomonadota</taxon>
        <taxon>Gammaproteobacteria</taxon>
        <taxon>Chromatiales</taxon>
        <taxon>Ectothiorhodospiraceae</taxon>
        <taxon>Alkalilimnicola</taxon>
    </lineage>
</organism>
<sequence length="432" mass="47697">MSLEVFEQIESEVRGYVRNFPVVFDRAEGVYLYAVDETPYLDFFSGASVLNYGHNHPELRQPLLDYIAAGRITHSLDMASRAKEMFLREFKARILEPRGLPHKVQFPGPTGTNSVEAALKLARKVKGREKIMSFTNAFHGMTLGSLSVTGNAFKRSGAGLPLTHSDSMPFCHYFGDDFDTIEYIDRLLADQGSGVDLPAAAIVETVQAEGGINVADFDWLRRLEALCRQHDMLLILDDIQMGCGRTGKFFSFEDAGINPDIICLSKSISGYGLPLALTLVKPEYDIWEPGEHNGTFRGHNLAFVTATKALQLFWCDDQLSQEVDRKGRLINDHLQGLARRYPELKADVRGRGMMQGIAFANADMAGTVSKRAFQHQLIVETSGPEGEVLKLMPPLTIDEADLSKGLAIVDQALAEAVAVHGGDSMPVRAIFD</sequence>
<comment type="similarity">
    <text evidence="2 6">Belongs to the class-III pyridoxal-phosphate-dependent aminotransferase family.</text>
</comment>
<dbReference type="Gene3D" id="3.90.1150.10">
    <property type="entry name" value="Aspartate Aminotransferase, domain 1"/>
    <property type="match status" value="1"/>
</dbReference>
<dbReference type="Proteomes" id="UP000256763">
    <property type="component" value="Unassembled WGS sequence"/>
</dbReference>
<dbReference type="InterPro" id="IPR012773">
    <property type="entry name" value="Ectoine_EctB"/>
</dbReference>
<evidence type="ECO:0000256" key="4">
    <source>
        <dbReference type="ARBA" id="ARBA00022679"/>
    </source>
</evidence>
<comment type="caution">
    <text evidence="8">The sequence shown here is derived from an EMBL/GenBank/DDBJ whole genome shotgun (WGS) entry which is preliminary data.</text>
</comment>
<dbReference type="InterPro" id="IPR015421">
    <property type="entry name" value="PyrdxlP-dep_Trfase_major"/>
</dbReference>
<keyword evidence="3 7" id="KW-0032">Aminotransferase</keyword>
<dbReference type="OrthoDB" id="9770449at2"/>
<comment type="function">
    <text evidence="7">Catalyzes reversively the conversion of L-aspartate beta-semialdehyde (ASA) to L-2,4-diaminobutyrate (DABA) by transamination with L-glutamate.</text>
</comment>
<protein>
    <recommendedName>
        <fullName evidence="7">Diaminobutyrate--2-oxoglutarate transaminase</fullName>
        <ecNumber evidence="7">2.6.1.76</ecNumber>
    </recommendedName>
    <alternativeName>
        <fullName evidence="7">DABA aminotransferase</fullName>
    </alternativeName>
</protein>
<comment type="catalytic activity">
    <reaction evidence="7">
        <text>L-2,4-diaminobutanoate + 2-oxoglutarate = L-aspartate 4-semialdehyde + L-glutamate</text>
        <dbReference type="Rhea" id="RHEA:11160"/>
        <dbReference type="ChEBI" id="CHEBI:16810"/>
        <dbReference type="ChEBI" id="CHEBI:29985"/>
        <dbReference type="ChEBI" id="CHEBI:58761"/>
        <dbReference type="ChEBI" id="CHEBI:537519"/>
        <dbReference type="EC" id="2.6.1.76"/>
    </reaction>
</comment>
<dbReference type="SUPFAM" id="SSF53383">
    <property type="entry name" value="PLP-dependent transferases"/>
    <property type="match status" value="1"/>
</dbReference>
<evidence type="ECO:0000256" key="5">
    <source>
        <dbReference type="ARBA" id="ARBA00022898"/>
    </source>
</evidence>
<dbReference type="EMBL" id="NFZW01000010">
    <property type="protein sequence ID" value="RFA36077.1"/>
    <property type="molecule type" value="Genomic_DNA"/>
</dbReference>
<dbReference type="PANTHER" id="PTHR43552:SF2">
    <property type="entry name" value="DIAMINOBUTYRATE--2-OXOGLUTARATE TRANSAMINASE"/>
    <property type="match status" value="1"/>
</dbReference>
<evidence type="ECO:0000256" key="1">
    <source>
        <dbReference type="ARBA" id="ARBA00001933"/>
    </source>
</evidence>
<evidence type="ECO:0000256" key="7">
    <source>
        <dbReference type="RuleBase" id="RU365034"/>
    </source>
</evidence>
<evidence type="ECO:0000313" key="8">
    <source>
        <dbReference type="EMBL" id="RFA36077.1"/>
    </source>
</evidence>
<dbReference type="RefSeq" id="WP_116302224.1">
    <property type="nucleotide sequence ID" value="NZ_NFZV01000009.1"/>
</dbReference>
<gene>
    <name evidence="8" type="ORF">CAL65_11515</name>
</gene>
<reference evidence="9" key="1">
    <citation type="submission" date="2017-05" db="EMBL/GenBank/DDBJ databases">
        <authorList>
            <person name="Sharma S."/>
            <person name="Sidhu C."/>
            <person name="Pinnaka A.K."/>
        </authorList>
    </citation>
    <scope>NUCLEOTIDE SEQUENCE [LARGE SCALE GENOMIC DNA]</scope>
    <source>
        <strain evidence="9">AK93</strain>
    </source>
</reference>
<name>A0A3E0WVX1_9GAMM</name>
<evidence type="ECO:0000256" key="2">
    <source>
        <dbReference type="ARBA" id="ARBA00008954"/>
    </source>
</evidence>
<dbReference type="CDD" id="cd00610">
    <property type="entry name" value="OAT_like"/>
    <property type="match status" value="1"/>
</dbReference>
<comment type="cofactor">
    <cofactor evidence="1 7">
        <name>pyridoxal 5'-phosphate</name>
        <dbReference type="ChEBI" id="CHEBI:597326"/>
    </cofactor>
</comment>
<dbReference type="GO" id="GO:0019491">
    <property type="term" value="P:ectoine biosynthetic process"/>
    <property type="evidence" value="ECO:0007669"/>
    <property type="project" value="UniProtKB-UniPathway"/>
</dbReference>
<evidence type="ECO:0000313" key="9">
    <source>
        <dbReference type="Proteomes" id="UP000256763"/>
    </source>
</evidence>
<dbReference type="PROSITE" id="PS00600">
    <property type="entry name" value="AA_TRANSFER_CLASS_3"/>
    <property type="match status" value="1"/>
</dbReference>
<dbReference type="InterPro" id="IPR004637">
    <property type="entry name" value="Dat"/>
</dbReference>
<keyword evidence="9" id="KW-1185">Reference proteome</keyword>
<proteinExistence type="inferred from homology"/>
<dbReference type="InterPro" id="IPR015424">
    <property type="entry name" value="PyrdxlP-dep_Trfase"/>
</dbReference>